<keyword evidence="1" id="KW-0732">Signal</keyword>
<reference evidence="3" key="1">
    <citation type="submission" date="2018-02" db="EMBL/GenBank/DDBJ databases">
        <authorList>
            <person name="Hausmann B."/>
        </authorList>
    </citation>
    <scope>NUCLEOTIDE SEQUENCE [LARGE SCALE GENOMIC DNA]</scope>
    <source>
        <strain evidence="3">Peat soil MAG SbA1</strain>
    </source>
</reference>
<gene>
    <name evidence="2" type="ORF">SBA1_350032</name>
</gene>
<evidence type="ECO:0000313" key="3">
    <source>
        <dbReference type="Proteomes" id="UP000238701"/>
    </source>
</evidence>
<name>A0A2U3KNS2_9BACT</name>
<dbReference type="OrthoDB" id="120204at2"/>
<dbReference type="Proteomes" id="UP000238701">
    <property type="component" value="Unassembled WGS sequence"/>
</dbReference>
<protein>
    <submittedName>
        <fullName evidence="2">Uncharacterized protein</fullName>
    </submittedName>
</protein>
<dbReference type="EMBL" id="OMOD01000128">
    <property type="protein sequence ID" value="SPF41306.1"/>
    <property type="molecule type" value="Genomic_DNA"/>
</dbReference>
<accession>A0A2U3KNS2</accession>
<feature type="chain" id="PRO_5015564462" evidence="1">
    <location>
        <begin position="20"/>
        <end position="163"/>
    </location>
</feature>
<feature type="signal peptide" evidence="1">
    <location>
        <begin position="1"/>
        <end position="19"/>
    </location>
</feature>
<dbReference type="AlphaFoldDB" id="A0A2U3KNS2"/>
<evidence type="ECO:0000256" key="1">
    <source>
        <dbReference type="SAM" id="SignalP"/>
    </source>
</evidence>
<sequence length="163" mass="18199">MKSLRVFLLVMCAAPLAFGADHEFREIVHTIEGAYGVHHSHIPFLGAVMFVARPEGVSGMKIAFFEDFKMPADAADVCRMVESSLGPGWYPFIRVRSRADGETTLIYTSPSGGKMRMMIVSLEPSEATVVELNLSDRAIKRWLKEPGEEAEEQSGHHRHHDDD</sequence>
<evidence type="ECO:0000313" key="2">
    <source>
        <dbReference type="EMBL" id="SPF41306.1"/>
    </source>
</evidence>
<proteinExistence type="predicted"/>
<organism evidence="2 3">
    <name type="scientific">Candidatus Sulfotelmatobacter kueseliae</name>
    <dbReference type="NCBI Taxonomy" id="2042962"/>
    <lineage>
        <taxon>Bacteria</taxon>
        <taxon>Pseudomonadati</taxon>
        <taxon>Acidobacteriota</taxon>
        <taxon>Terriglobia</taxon>
        <taxon>Terriglobales</taxon>
        <taxon>Candidatus Korobacteraceae</taxon>
        <taxon>Candidatus Sulfotelmatobacter</taxon>
    </lineage>
</organism>